<dbReference type="Gene3D" id="2.60.60.30">
    <property type="entry name" value="sav2460 like domains"/>
    <property type="match status" value="1"/>
</dbReference>
<dbReference type="PANTHER" id="PTHR32097">
    <property type="entry name" value="CAMP-BINDING PROTEIN 1-RELATED"/>
    <property type="match status" value="1"/>
</dbReference>
<proteinExistence type="predicted"/>
<dbReference type="OrthoDB" id="4123258at2"/>
<dbReference type="CDD" id="cd06974">
    <property type="entry name" value="TerD_like"/>
    <property type="match status" value="1"/>
</dbReference>
<name>A0A5B8NTL4_9CHRO</name>
<dbReference type="Pfam" id="PF02342">
    <property type="entry name" value="TerD"/>
    <property type="match status" value="1"/>
</dbReference>
<feature type="domain" description="TerD" evidence="1">
    <location>
        <begin position="1"/>
        <end position="211"/>
    </location>
</feature>
<dbReference type="EMBL" id="CP042326">
    <property type="protein sequence ID" value="QDZ41380.1"/>
    <property type="molecule type" value="Genomic_DNA"/>
</dbReference>
<dbReference type="InterPro" id="IPR003325">
    <property type="entry name" value="TerD"/>
</dbReference>
<evidence type="ECO:0000259" key="1">
    <source>
        <dbReference type="Pfam" id="PF02342"/>
    </source>
</evidence>
<gene>
    <name evidence="2" type="ORF">FRE64_16375</name>
</gene>
<dbReference type="AlphaFoldDB" id="A0A5B8NTL4"/>
<dbReference type="RefSeq" id="WP_146297214.1">
    <property type="nucleotide sequence ID" value="NZ_CP042326.1"/>
</dbReference>
<organism evidence="2 3">
    <name type="scientific">Euhalothece natronophila Z-M001</name>
    <dbReference type="NCBI Taxonomy" id="522448"/>
    <lineage>
        <taxon>Bacteria</taxon>
        <taxon>Bacillati</taxon>
        <taxon>Cyanobacteriota</taxon>
        <taxon>Cyanophyceae</taxon>
        <taxon>Oscillatoriophycideae</taxon>
        <taxon>Chroococcales</taxon>
        <taxon>Halothecacae</taxon>
        <taxon>Halothece cluster</taxon>
        <taxon>Euhalothece</taxon>
    </lineage>
</organism>
<dbReference type="PANTHER" id="PTHR32097:SF17">
    <property type="entry name" value="CAMP-BINDING PROTEIN 1-RELATED"/>
    <property type="match status" value="1"/>
</dbReference>
<dbReference type="InterPro" id="IPR051324">
    <property type="entry name" value="Stress/Tellurium_Resist"/>
</dbReference>
<protein>
    <submittedName>
        <fullName evidence="2">TerD family protein</fullName>
    </submittedName>
</protein>
<keyword evidence="3" id="KW-1185">Reference proteome</keyword>
<sequence length="214" mass="24377">MGIQLTTGQKFSLRKQAPGLNVLLCGLRWEVRQKKGLKKIFQSDLDLDISVLCLNEAGKIEKSSDVVYYGNLTHPSGAISHLGDNLTGENITPVATEKHEDEDETEIHDKEQILVTLPQVPKRIKRLVIFTNIYEAASRRQNLGQLENAHVRLVDLEHEEEIASYDLSHDDFKDDTGMILAEIYRQENQWQVEVVGKGVKVASLQELVEQYYEY</sequence>
<reference evidence="2" key="1">
    <citation type="submission" date="2019-08" db="EMBL/GenBank/DDBJ databases">
        <title>Carotenoids and Carotenoid Binding Proteins in the Halophilic Cyanobacterium Euhalothece sp. ZM00.</title>
        <authorList>
            <person name="Cho S.M."/>
            <person name="Song J.Y."/>
            <person name="Park Y.-I."/>
        </authorList>
    </citation>
    <scope>NUCLEOTIDE SEQUENCE [LARGE SCALE GENOMIC DNA]</scope>
    <source>
        <strain evidence="2">Z-M001</strain>
    </source>
</reference>
<evidence type="ECO:0000313" key="2">
    <source>
        <dbReference type="EMBL" id="QDZ41380.1"/>
    </source>
</evidence>
<dbReference type="KEGG" id="enn:FRE64_16375"/>
<accession>A0A5B8NTL4</accession>
<evidence type="ECO:0000313" key="3">
    <source>
        <dbReference type="Proteomes" id="UP000318453"/>
    </source>
</evidence>
<dbReference type="Proteomes" id="UP000318453">
    <property type="component" value="Chromosome"/>
</dbReference>